<dbReference type="SMART" id="SM00387">
    <property type="entry name" value="HATPase_c"/>
    <property type="match status" value="1"/>
</dbReference>
<keyword evidence="9" id="KW-0902">Two-component regulatory system</keyword>
<comment type="catalytic activity">
    <reaction evidence="1">
        <text>ATP + protein L-histidine = ADP + protein N-phospho-L-histidine.</text>
        <dbReference type="EC" id="2.7.13.3"/>
    </reaction>
</comment>
<dbReference type="CDD" id="cd00075">
    <property type="entry name" value="HATPase"/>
    <property type="match status" value="1"/>
</dbReference>
<evidence type="ECO:0000313" key="13">
    <source>
        <dbReference type="EMBL" id="CDQ12296.1"/>
    </source>
</evidence>
<dbReference type="RefSeq" id="WP_035190244.1">
    <property type="nucleotide sequence ID" value="NZ_CCCS020000001.1"/>
</dbReference>
<dbReference type="Pfam" id="PF02518">
    <property type="entry name" value="HATPase_c"/>
    <property type="match status" value="1"/>
</dbReference>
<gene>
    <name evidence="13" type="ORF">AFERRI_10119</name>
    <name evidence="14" type="ORF">AFERRI_11195</name>
</gene>
<dbReference type="InterPro" id="IPR003661">
    <property type="entry name" value="HisK_dim/P_dom"/>
</dbReference>
<evidence type="ECO:0000313" key="14">
    <source>
        <dbReference type="EMBL" id="SMH65160.1"/>
    </source>
</evidence>
<dbReference type="InterPro" id="IPR005467">
    <property type="entry name" value="His_kinase_dom"/>
</dbReference>
<keyword evidence="4" id="KW-0597">Phosphoprotein</keyword>
<dbReference type="CDD" id="cd00082">
    <property type="entry name" value="HisKA"/>
    <property type="match status" value="1"/>
</dbReference>
<evidence type="ECO:0000313" key="15">
    <source>
        <dbReference type="Proteomes" id="UP000193925"/>
    </source>
</evidence>
<sequence length="437" mass="47907">MTRSLQGRLSIGLSMAIVCMGLLAGLAAFWLAFDEAQEYQDASLRQIAVLIPPEHWPTVEKPVATPPDVDPDARIVVQALTTSQPLTAALLRLPMHLSSGFHTVNVGGQNWRVFVRPVAPGKKLAVAQSTDVRSDAAFASALRTLLPLLLLVPLLIVFARYLVLRSLAPVHALAQAADAQNAEYPEPLPTSEVPEEIAPFLRAINRLLERVRLLMTQQRRFVADAAHELRTPLTALSLQAQNLERAESLAECKQRLLPLKSGLERSRHLLDQLLSLARQQAAVAAHQPVDLAAIARLVVEDLYPLAEQKNLDFGLELQGAVWVEGTEAALHSLIRNAVDNALRYSPENGEVTIRIRSDSEEGVVEVIDSGPGIPPEESHRVFDAFYRLPDSAEGGSGLGLTIARHIADRLGGRITLSSRSDRQGLVFMYRQRLITFP</sequence>
<dbReference type="GO" id="GO:0000155">
    <property type="term" value="F:phosphorelay sensor kinase activity"/>
    <property type="evidence" value="ECO:0007669"/>
    <property type="project" value="InterPro"/>
</dbReference>
<evidence type="ECO:0000256" key="10">
    <source>
        <dbReference type="ARBA" id="ARBA00023136"/>
    </source>
</evidence>
<feature type="transmembrane region" description="Helical" evidence="11">
    <location>
        <begin position="144"/>
        <end position="163"/>
    </location>
</feature>
<name>A0A060UVC0_9PROT</name>
<evidence type="ECO:0000256" key="7">
    <source>
        <dbReference type="ARBA" id="ARBA00022777"/>
    </source>
</evidence>
<reference evidence="13" key="1">
    <citation type="submission" date="2014-03" db="EMBL/GenBank/DDBJ databases">
        <authorList>
            <person name="Genoscope - CEA"/>
        </authorList>
    </citation>
    <scope>NUCLEOTIDE SEQUENCE [LARGE SCALE GENOMIC DNA]</scope>
    <source>
        <strain evidence="13">CF27</strain>
    </source>
</reference>
<dbReference type="EC" id="2.7.13.3" evidence="3"/>
<evidence type="ECO:0000256" key="6">
    <source>
        <dbReference type="ARBA" id="ARBA00022692"/>
    </source>
</evidence>
<dbReference type="PANTHER" id="PTHR45436:SF15">
    <property type="entry name" value="SENSOR HISTIDINE KINASE CUSS"/>
    <property type="match status" value="1"/>
</dbReference>
<evidence type="ECO:0000256" key="11">
    <source>
        <dbReference type="SAM" id="Phobius"/>
    </source>
</evidence>
<evidence type="ECO:0000259" key="12">
    <source>
        <dbReference type="PROSITE" id="PS50109"/>
    </source>
</evidence>
<dbReference type="EMBL" id="LT841305">
    <property type="protein sequence ID" value="SMH65160.1"/>
    <property type="molecule type" value="Genomic_DNA"/>
</dbReference>
<dbReference type="InterPro" id="IPR050428">
    <property type="entry name" value="TCS_sensor_his_kinase"/>
</dbReference>
<dbReference type="PRINTS" id="PR00344">
    <property type="entry name" value="BCTRLSENSOR"/>
</dbReference>
<accession>A0A060UVC0</accession>
<dbReference type="Gene3D" id="3.30.565.10">
    <property type="entry name" value="Histidine kinase-like ATPase, C-terminal domain"/>
    <property type="match status" value="1"/>
</dbReference>
<keyword evidence="6 11" id="KW-0812">Transmembrane</keyword>
<dbReference type="PROSITE" id="PS50109">
    <property type="entry name" value="HIS_KIN"/>
    <property type="match status" value="1"/>
</dbReference>
<dbReference type="InterPro" id="IPR036097">
    <property type="entry name" value="HisK_dim/P_sf"/>
</dbReference>
<dbReference type="PANTHER" id="PTHR45436">
    <property type="entry name" value="SENSOR HISTIDINE KINASE YKOH"/>
    <property type="match status" value="1"/>
</dbReference>
<evidence type="ECO:0000256" key="1">
    <source>
        <dbReference type="ARBA" id="ARBA00000085"/>
    </source>
</evidence>
<keyword evidence="5 13" id="KW-0808">Transferase</keyword>
<evidence type="ECO:0000256" key="9">
    <source>
        <dbReference type="ARBA" id="ARBA00023012"/>
    </source>
</evidence>
<proteinExistence type="predicted"/>
<dbReference type="Pfam" id="PF00512">
    <property type="entry name" value="HisKA"/>
    <property type="match status" value="1"/>
</dbReference>
<dbReference type="InterPro" id="IPR036890">
    <property type="entry name" value="HATPase_C_sf"/>
</dbReference>
<dbReference type="Proteomes" id="UP000193925">
    <property type="component" value="Chromosome AFERRI"/>
</dbReference>
<keyword evidence="8 11" id="KW-1133">Transmembrane helix</keyword>
<reference evidence="14 15" key="3">
    <citation type="submission" date="2017-03" db="EMBL/GenBank/DDBJ databases">
        <authorList>
            <person name="Regsiter A."/>
            <person name="William W."/>
        </authorList>
    </citation>
    <scope>NUCLEOTIDE SEQUENCE [LARGE SCALE GENOMIC DNA]</scope>
    <source>
        <strain evidence="14">PRJEB5721</strain>
    </source>
</reference>
<comment type="subcellular location">
    <subcellularLocation>
        <location evidence="2">Membrane</location>
        <topology evidence="2">Multi-pass membrane protein</topology>
    </subcellularLocation>
</comment>
<dbReference type="SUPFAM" id="SSF55874">
    <property type="entry name" value="ATPase domain of HSP90 chaperone/DNA topoisomerase II/histidine kinase"/>
    <property type="match status" value="1"/>
</dbReference>
<keyword evidence="15" id="KW-1185">Reference proteome</keyword>
<dbReference type="GO" id="GO:0005886">
    <property type="term" value="C:plasma membrane"/>
    <property type="evidence" value="ECO:0007669"/>
    <property type="project" value="TreeGrafter"/>
</dbReference>
<dbReference type="Gene3D" id="1.10.287.130">
    <property type="match status" value="1"/>
</dbReference>
<dbReference type="SMART" id="SM00388">
    <property type="entry name" value="HisKA"/>
    <property type="match status" value="1"/>
</dbReference>
<keyword evidence="7 14" id="KW-0418">Kinase</keyword>
<evidence type="ECO:0000256" key="5">
    <source>
        <dbReference type="ARBA" id="ARBA00022679"/>
    </source>
</evidence>
<reference evidence="13" key="2">
    <citation type="submission" date="2014-07" db="EMBL/GenBank/DDBJ databases">
        <title>Initial genome analysis of the psychrotolerant acidophile Acidithiobacillus ferrivorans CF27: insights into iron and sulfur oxidation pathways and into biofilm formation.</title>
        <authorList>
            <person name="Talla E."/>
            <person name="Hedrich S."/>
            <person name="Mangenot S."/>
            <person name="Ji B."/>
            <person name="Johnson D.B."/>
            <person name="Barbe V."/>
            <person name="Bonnefoy V."/>
        </authorList>
    </citation>
    <scope>NUCLEOTIDE SEQUENCE [LARGE SCALE GENOMIC DNA]</scope>
    <source>
        <strain evidence="13">CF27</strain>
    </source>
</reference>
<organism evidence="13">
    <name type="scientific">Acidithiobacillus ferrivorans</name>
    <dbReference type="NCBI Taxonomy" id="160808"/>
    <lineage>
        <taxon>Bacteria</taxon>
        <taxon>Pseudomonadati</taxon>
        <taxon>Pseudomonadota</taxon>
        <taxon>Acidithiobacillia</taxon>
        <taxon>Acidithiobacillales</taxon>
        <taxon>Acidithiobacillaceae</taxon>
        <taxon>Acidithiobacillus</taxon>
    </lineage>
</organism>
<evidence type="ECO:0000256" key="3">
    <source>
        <dbReference type="ARBA" id="ARBA00012438"/>
    </source>
</evidence>
<evidence type="ECO:0000256" key="4">
    <source>
        <dbReference type="ARBA" id="ARBA00022553"/>
    </source>
</evidence>
<keyword evidence="10 11" id="KW-0472">Membrane</keyword>
<protein>
    <recommendedName>
        <fullName evidence="3">histidine kinase</fullName>
        <ecNumber evidence="3">2.7.13.3</ecNumber>
    </recommendedName>
</protein>
<dbReference type="EMBL" id="CCCS020000001">
    <property type="protein sequence ID" value="CDQ12296.1"/>
    <property type="molecule type" value="Genomic_DNA"/>
</dbReference>
<dbReference type="AlphaFoldDB" id="A0A060UVC0"/>
<dbReference type="InterPro" id="IPR003594">
    <property type="entry name" value="HATPase_dom"/>
</dbReference>
<dbReference type="SUPFAM" id="SSF47384">
    <property type="entry name" value="Homodimeric domain of signal transducing histidine kinase"/>
    <property type="match status" value="1"/>
</dbReference>
<feature type="transmembrane region" description="Helical" evidence="11">
    <location>
        <begin position="12"/>
        <end position="33"/>
    </location>
</feature>
<feature type="domain" description="Histidine kinase" evidence="12">
    <location>
        <begin position="224"/>
        <end position="435"/>
    </location>
</feature>
<evidence type="ECO:0000256" key="2">
    <source>
        <dbReference type="ARBA" id="ARBA00004141"/>
    </source>
</evidence>
<dbReference type="InterPro" id="IPR004358">
    <property type="entry name" value="Sig_transdc_His_kin-like_C"/>
</dbReference>
<evidence type="ECO:0000256" key="8">
    <source>
        <dbReference type="ARBA" id="ARBA00022989"/>
    </source>
</evidence>